<dbReference type="GO" id="GO:0060141">
    <property type="term" value="P:symbiont-mediated induction of syncytium formation"/>
    <property type="evidence" value="ECO:0007669"/>
    <property type="project" value="UniProtKB-KW"/>
</dbReference>
<keyword evidence="11" id="KW-1162">Viral penetration into host cytoplasm</keyword>
<evidence type="ECO:0000313" key="40">
    <source>
        <dbReference type="Proteomes" id="UP000150227"/>
    </source>
</evidence>
<comment type="subunit">
    <text evidence="31">Homotrimer. Heterodimer with fusion protein F2; disulfide-linked. Interacts with host NCL; this interaction plays a role in viral entry into the host cell. As a heterodimer with F2, interacts with host heparan sulfate. As a heterodimer with F2, interacts with host IGF1R; this interaction activates PRKCZ/PKCzeta that recruits NCL/nucleolin from the host nucleus to the plasma membrane. Part of a complex composed of F1, F2 and G glycoproteins. As a heterodimer with F2, interacts with host RHOA; this interaction facilitates virus-induced syncytium formation.</text>
</comment>
<keyword evidence="7" id="KW-1032">Host cell membrane</keyword>
<keyword evidence="15" id="KW-1161">Viral attachment to host cell</keyword>
<evidence type="ECO:0000256" key="22">
    <source>
        <dbReference type="ARBA" id="ARBA00023136"/>
    </source>
</evidence>
<evidence type="ECO:0000313" key="39">
    <source>
        <dbReference type="Proteomes" id="UP000124403"/>
    </source>
</evidence>
<evidence type="ECO:0000256" key="24">
    <source>
        <dbReference type="ARBA" id="ARBA00023157"/>
    </source>
</evidence>
<evidence type="ECO:0000256" key="20">
    <source>
        <dbReference type="ARBA" id="ARBA00022989"/>
    </source>
</evidence>
<organismHost>
    <name type="scientific">Homo sapiens</name>
    <name type="common">Human</name>
    <dbReference type="NCBI Taxonomy" id="9606"/>
</organismHost>
<evidence type="ECO:0000313" key="34">
    <source>
        <dbReference type="EMBL" id="AIY70198.1"/>
    </source>
</evidence>
<dbReference type="Proteomes" id="UP000122857">
    <property type="component" value="Genome"/>
</dbReference>
<evidence type="ECO:0000256" key="15">
    <source>
        <dbReference type="ARBA" id="ARBA00022804"/>
    </source>
</evidence>
<keyword evidence="21" id="KW-0175">Coiled coil</keyword>
<evidence type="ECO:0000256" key="18">
    <source>
        <dbReference type="ARBA" id="ARBA00022870"/>
    </source>
</evidence>
<evidence type="ECO:0000256" key="3">
    <source>
        <dbReference type="ARBA" id="ARBA00004563"/>
    </source>
</evidence>
<name>A0A0A7ESY3_HRSV</name>
<evidence type="ECO:0000256" key="2">
    <source>
        <dbReference type="ARBA" id="ARBA00004178"/>
    </source>
</evidence>
<reference evidence="38 39" key="1">
    <citation type="journal article" date="2015" name="Genome Announc.">
        <title>Complete genome sequences of one human respiratory syncytial antigenic group a virus from china and its four mouse-adapted isolates.</title>
        <authorList>
            <person name="Zhang K."/>
            <person name="He J."/>
            <person name="Li C."/>
            <person name="Bose M.E."/>
            <person name="Henrickson K.J."/>
            <person name="Zhou J."/>
            <person name="Zheng B.J."/>
        </authorList>
    </citation>
    <scope>NUCLEOTIDE SEQUENCE [LARGE SCALE GENOMIC DNA]</scope>
    <source>
        <strain evidence="34">HRSV-A-GZ08-10</strain>
        <strain evidence="35">HRSV-A-GZ08-12</strain>
        <strain evidence="36">HRSV-A-GZ08-18</strain>
        <strain evidence="37">HRSV-A-GZ08-19</strain>
    </source>
</reference>
<evidence type="ECO:0000256" key="1">
    <source>
        <dbReference type="ARBA" id="ARBA00004152"/>
    </source>
</evidence>
<evidence type="ECO:0000256" key="10">
    <source>
        <dbReference type="ARBA" id="ARBA00022587"/>
    </source>
</evidence>
<evidence type="ECO:0000256" key="7">
    <source>
        <dbReference type="ARBA" id="ARBA00022511"/>
    </source>
</evidence>
<dbReference type="Proteomes" id="UP000150227">
    <property type="component" value="Genome"/>
</dbReference>
<dbReference type="Gene3D" id="1.10.287.2480">
    <property type="match status" value="2"/>
</dbReference>
<comment type="subunit">
    <text evidence="32">Homotrimer. Heterodimer with fusion protein F1; disulfide-linked. As a heterodimer with F1, interacts with host heparan sulfate. As a heterodimer with F1, interacts with host IGF1R; this interaction activates PRKCZ/PKCzeta that recruits NCL/nucleolin from the host nucleus to the plasma membrane. Part of a complex composed of F1, F2 and G glycoproteins. As a heterodimer with F1, interacts with host RHOA; this interaction facilitates virus-induced syncytium formation.</text>
</comment>
<evidence type="ECO:0000256" key="8">
    <source>
        <dbReference type="ARBA" id="ARBA00022521"/>
    </source>
</evidence>
<evidence type="ECO:0000256" key="26">
    <source>
        <dbReference type="ARBA" id="ARBA00023213"/>
    </source>
</evidence>
<keyword evidence="26" id="KW-1180">Syncytium formation induced by viral infection</keyword>
<organism evidence="34 40">
    <name type="scientific">Human respiratory syncytial virus</name>
    <dbReference type="NCBI Taxonomy" id="11250"/>
    <lineage>
        <taxon>Viruses</taxon>
        <taxon>Riboviria</taxon>
        <taxon>Orthornavirae</taxon>
        <taxon>Negarnaviricota</taxon>
        <taxon>Haploviricotina</taxon>
        <taxon>Monjiviricetes</taxon>
        <taxon>Mononegavirales</taxon>
        <taxon>Pneumoviridae</taxon>
        <taxon>Orthopneumovirus</taxon>
        <taxon>Orthopneumovirus hominis</taxon>
    </lineage>
</organism>
<evidence type="ECO:0000256" key="27">
    <source>
        <dbReference type="ARBA" id="ARBA00023288"/>
    </source>
</evidence>
<evidence type="ECO:0000256" key="17">
    <source>
        <dbReference type="ARBA" id="ARBA00022844"/>
    </source>
</evidence>
<dbReference type="GO" id="GO:0020002">
    <property type="term" value="C:host cell plasma membrane"/>
    <property type="evidence" value="ECO:0007669"/>
    <property type="project" value="UniProtKB-SubCell"/>
</dbReference>
<dbReference type="GO" id="GO:0055036">
    <property type="term" value="C:virion membrane"/>
    <property type="evidence" value="ECO:0007669"/>
    <property type="project" value="UniProtKB-SubCell"/>
</dbReference>
<keyword evidence="25" id="KW-0325">Glycoprotein</keyword>
<keyword evidence="13 33" id="KW-0812">Transmembrane</keyword>
<keyword evidence="17" id="KW-0946">Virion</keyword>
<dbReference type="SUPFAM" id="SSF58069">
    <property type="entry name" value="Virus ectodomain"/>
    <property type="match status" value="2"/>
</dbReference>
<evidence type="ECO:0000256" key="14">
    <source>
        <dbReference type="ARBA" id="ARBA00022729"/>
    </source>
</evidence>
<evidence type="ECO:0000256" key="12">
    <source>
        <dbReference type="ARBA" id="ARBA00022685"/>
    </source>
</evidence>
<evidence type="ECO:0000256" key="23">
    <source>
        <dbReference type="ARBA" id="ARBA00023139"/>
    </source>
</evidence>
<keyword evidence="9" id="KW-0945">Host-virus interaction</keyword>
<evidence type="ECO:0000256" key="9">
    <source>
        <dbReference type="ARBA" id="ARBA00022581"/>
    </source>
</evidence>
<keyword evidence="20 33" id="KW-1133">Transmembrane helix</keyword>
<evidence type="ECO:0000256" key="28">
    <source>
        <dbReference type="ARBA" id="ARBA00023296"/>
    </source>
</evidence>
<evidence type="ECO:0000256" key="4">
    <source>
        <dbReference type="ARBA" id="ARBA00008211"/>
    </source>
</evidence>
<dbReference type="GO" id="GO:0098670">
    <property type="term" value="P:entry receptor-mediated virion attachment to host cell"/>
    <property type="evidence" value="ECO:0007669"/>
    <property type="project" value="UniProtKB-KW"/>
</dbReference>
<evidence type="ECO:0000313" key="35">
    <source>
        <dbReference type="EMBL" id="AIY70209.1"/>
    </source>
</evidence>
<gene>
    <name evidence="34" type="primary">F</name>
</gene>
<comment type="similarity">
    <text evidence="4">Belongs to the paramyxoviruses fusion glycoprotein family.</text>
</comment>
<dbReference type="EMBL" id="KP119746">
    <property type="protein sequence ID" value="AIY70209.1"/>
    <property type="molecule type" value="Viral_cRNA"/>
</dbReference>
<evidence type="ECO:0000256" key="19">
    <source>
        <dbReference type="ARBA" id="ARBA00022879"/>
    </source>
</evidence>
<evidence type="ECO:0000313" key="36">
    <source>
        <dbReference type="EMBL" id="AIY70220.1"/>
    </source>
</evidence>
<accession>A0A0A7ESY3</accession>
<evidence type="ECO:0000256" key="11">
    <source>
        <dbReference type="ARBA" id="ARBA00022595"/>
    </source>
</evidence>
<keyword evidence="10" id="KW-1234">Viral attachment to host entry receptor</keyword>
<evidence type="ECO:0000256" key="32">
    <source>
        <dbReference type="ARBA" id="ARBA00047091"/>
    </source>
</evidence>
<feature type="transmembrane region" description="Helical" evidence="33">
    <location>
        <begin position="525"/>
        <end position="550"/>
    </location>
</feature>
<evidence type="ECO:0000256" key="21">
    <source>
        <dbReference type="ARBA" id="ARBA00023054"/>
    </source>
</evidence>
<dbReference type="GO" id="GO:0046718">
    <property type="term" value="P:symbiont entry into host cell"/>
    <property type="evidence" value="ECO:0007669"/>
    <property type="project" value="UniProtKB-KW"/>
</dbReference>
<dbReference type="Gene3D" id="6.10.250.1160">
    <property type="match status" value="1"/>
</dbReference>
<evidence type="ECO:0000256" key="31">
    <source>
        <dbReference type="ARBA" id="ARBA00046741"/>
    </source>
</evidence>
<evidence type="ECO:0000256" key="16">
    <source>
        <dbReference type="ARBA" id="ARBA00022812"/>
    </source>
</evidence>
<dbReference type="InterPro" id="IPR000776">
    <property type="entry name" value="Fusion_F0_Paramyxovir"/>
</dbReference>
<dbReference type="EMBL" id="KP119747">
    <property type="protein sequence ID" value="AIY70220.1"/>
    <property type="molecule type" value="Viral_cRNA"/>
</dbReference>
<keyword evidence="6" id="KW-1168">Fusion of virus membrane with host membrane</keyword>
<comment type="function">
    <text evidence="29">Inactive precursor that is cleaved at two sites by a furin-like protease to give rise to the mature F1 and F2 fusion glycoproteins.</text>
</comment>
<dbReference type="Pfam" id="PF00523">
    <property type="entry name" value="Fusion_gly"/>
    <property type="match status" value="1"/>
</dbReference>
<sequence>MELPILKANAITTILAAVTLCFASSQNITEEFYQSTCSAVSKGYLSALRTGWYTSVITIELSNIKENKCNGTDAKVKLIKQELDKYKNAVTELQLLMQSTPAANNRARRELPRFMNYTLNNTENTNVTLSKKRKRRFLGFLLGVGSAIASGIAVSKVLHLEGEVNKIKSALLSTNKAVVSLSNGVSVLTSKVLDLKNYIDKQLLPIVNKQSCSISNIETVIEFQQKNNRLLEITREFSVNAGVTTPVSTYMLTNSELLSLINDMPITNDQKKLMSNNVQIVRQQSYSIMSIIKEEVLAYVVQLPLYGVIDTPCWKLHTSPLCTTNTKEGSNICLTRTDRGWYCDNAGSVSFFPQAETCKVQSNRVFCDTMNSLTLPSEVSLCNVDIFNPKYDCKIMTSKTDVSSSVITSLGAIVSCYGKTKCTASNKNRGIIKTFSNGCDYVSNKGVDTVSVGNTLYYVNKQEGKNLYVKGEPIINFYDPLVFPSDEFDASISQVNEKINQSLAFIRKSDELLHNVNAVKSTTNIMITTIIIVIIVILLSLIVVGLLLYCKARSTPVTLSKDQLSGINNIAFSS</sequence>
<dbReference type="Proteomes" id="UP000145446">
    <property type="component" value="Genome"/>
</dbReference>
<comment type="function">
    <text evidence="30">Major determinant of the species specificity of RSV infection. The trimer of F1-F2 (F protein) also facilitates the attachment to host cell by binding to host heparan sulfate. F protein is involved in the entry into the host cell through the interaction with host IGF1R. This interaction activates PRKCZ/PKCzeta that recruits host NCL/nucleolin to the apical cell surface where it can bind fusion glycoprotein F1. Later in infection, F protein expressed at the plasma membrane of infected cells can mediate fusion with adjacent cells to form syncytia, a cytopathic effect that could lead to tissue necrosis. F protein seems to trigger p53-dependent apoptosis.</text>
</comment>
<dbReference type="GO" id="GO:0019064">
    <property type="term" value="P:fusion of virus membrane with host plasma membrane"/>
    <property type="evidence" value="ECO:0007669"/>
    <property type="project" value="UniProtKB-KW"/>
</dbReference>
<evidence type="ECO:0000256" key="13">
    <source>
        <dbReference type="ARBA" id="ARBA00022692"/>
    </source>
</evidence>
<keyword evidence="14" id="KW-0732">Signal</keyword>
<protein>
    <recommendedName>
        <fullName evidence="5">Fusion glycoprotein F0</fullName>
    </recommendedName>
</protein>
<comment type="subcellular location">
    <subcellularLocation>
        <location evidence="1">Host Golgi apparatus membrane</location>
        <topology evidence="1">Single-pass membrane protein</topology>
    </subcellularLocation>
    <subcellularLocation>
        <location evidence="2">Host cell membrane</location>
        <topology evidence="2">Single-pass membrane protein</topology>
    </subcellularLocation>
    <subcellularLocation>
        <location evidence="3">Virion membrane</location>
        <topology evidence="3">Single-pass type I membrane protein</topology>
    </subcellularLocation>
</comment>
<dbReference type="EMBL" id="KP119745">
    <property type="protein sequence ID" value="AIY70198.1"/>
    <property type="molecule type" value="Viral_cRNA"/>
</dbReference>
<dbReference type="Proteomes" id="UP000124403">
    <property type="component" value="Genome"/>
</dbReference>
<evidence type="ECO:0000256" key="6">
    <source>
        <dbReference type="ARBA" id="ARBA00022506"/>
    </source>
</evidence>
<evidence type="ECO:0000256" key="33">
    <source>
        <dbReference type="SAM" id="Phobius"/>
    </source>
</evidence>
<dbReference type="Gene3D" id="6.20.370.50">
    <property type="match status" value="1"/>
</dbReference>
<keyword evidence="24" id="KW-1015">Disulfide bond</keyword>
<keyword evidence="22 33" id="KW-0472">Membrane</keyword>
<keyword evidence="19" id="KW-0261">Viral envelope protein</keyword>
<evidence type="ECO:0000256" key="30">
    <source>
        <dbReference type="ARBA" id="ARBA00045653"/>
    </source>
</evidence>
<dbReference type="GO" id="GO:0019031">
    <property type="term" value="C:viral envelope"/>
    <property type="evidence" value="ECO:0007669"/>
    <property type="project" value="UniProtKB-KW"/>
</dbReference>
<keyword evidence="23" id="KW-0564">Palmitate</keyword>
<keyword evidence="8" id="KW-1169">Fusion of virus membrane with host cell membrane</keyword>
<keyword evidence="28" id="KW-1160">Virus entry into host cell</keyword>
<evidence type="ECO:0000313" key="37">
    <source>
        <dbReference type="EMBL" id="AIY70231.1"/>
    </source>
</evidence>
<keyword evidence="12" id="KW-0165">Cleavage on pair of basic residues</keyword>
<evidence type="ECO:0000256" key="25">
    <source>
        <dbReference type="ARBA" id="ARBA00023180"/>
    </source>
</evidence>
<proteinExistence type="inferred from homology"/>
<evidence type="ECO:0000256" key="29">
    <source>
        <dbReference type="ARBA" id="ARBA00035608"/>
    </source>
</evidence>
<keyword evidence="18" id="KW-1043">Host membrane</keyword>
<evidence type="ECO:0000256" key="5">
    <source>
        <dbReference type="ARBA" id="ARBA00016586"/>
    </source>
</evidence>
<evidence type="ECO:0000313" key="38">
    <source>
        <dbReference type="Proteomes" id="UP000122857"/>
    </source>
</evidence>
<dbReference type="SMR" id="A0A0A7ESY3"/>
<keyword evidence="16" id="KW-1040">Host Golgi apparatus</keyword>
<dbReference type="EMBL" id="KP119748">
    <property type="protein sequence ID" value="AIY70231.1"/>
    <property type="molecule type" value="Viral_cRNA"/>
</dbReference>
<keyword evidence="27" id="KW-0449">Lipoprotein</keyword>
<dbReference type="FunFam" id="1.10.287.2480:FF:000002">
    <property type="entry name" value="Fusion glycoprotein F0"/>
    <property type="match status" value="1"/>
</dbReference>
<dbReference type="GO" id="GO:0044178">
    <property type="term" value="C:host cell Golgi membrane"/>
    <property type="evidence" value="ECO:0007669"/>
    <property type="project" value="UniProtKB-SubCell"/>
</dbReference>
<dbReference type="FunFam" id="1.10.287.2480:FF:000001">
    <property type="entry name" value="Fusion glycoprotein F0"/>
    <property type="match status" value="1"/>
</dbReference>